<dbReference type="OrthoDB" id="9151676at2"/>
<dbReference type="Gene3D" id="3.60.40.10">
    <property type="entry name" value="PPM-type phosphatase domain"/>
    <property type="match status" value="1"/>
</dbReference>
<dbReference type="Pfam" id="PF07228">
    <property type="entry name" value="SpoIIE"/>
    <property type="match status" value="1"/>
</dbReference>
<organism evidence="3 4">
    <name type="scientific">Mycolicibacterium grossiae</name>
    <dbReference type="NCBI Taxonomy" id="1552759"/>
    <lineage>
        <taxon>Bacteria</taxon>
        <taxon>Bacillati</taxon>
        <taxon>Actinomycetota</taxon>
        <taxon>Actinomycetes</taxon>
        <taxon>Mycobacteriales</taxon>
        <taxon>Mycobacteriaceae</taxon>
        <taxon>Mycolicibacterium</taxon>
    </lineage>
</organism>
<dbReference type="SMART" id="SM00065">
    <property type="entry name" value="GAF"/>
    <property type="match status" value="1"/>
</dbReference>
<dbReference type="Proteomes" id="UP000178953">
    <property type="component" value="Unassembled WGS sequence"/>
</dbReference>
<reference evidence="3 4" key="1">
    <citation type="submission" date="2016-09" db="EMBL/GenBank/DDBJ databases">
        <title>genome sequence of Mycobacterium sp. 739 SCH.</title>
        <authorList>
            <person name="Greninger A.L."/>
            <person name="Qin X."/>
            <person name="Jerome K."/>
            <person name="Vora S."/>
            <person name="Quinn K."/>
        </authorList>
    </citation>
    <scope>NUCLEOTIDE SEQUENCE [LARGE SCALE GENOMIC DNA]</scope>
    <source>
        <strain evidence="3 4">SCH</strain>
    </source>
</reference>
<dbReference type="InterPro" id="IPR029016">
    <property type="entry name" value="GAF-like_dom_sf"/>
</dbReference>
<dbReference type="RefSeq" id="WP_070354895.1">
    <property type="nucleotide sequence ID" value="NZ_CP043474.1"/>
</dbReference>
<evidence type="ECO:0000256" key="1">
    <source>
        <dbReference type="ARBA" id="ARBA00022801"/>
    </source>
</evidence>
<feature type="domain" description="PPM-type phosphatase" evidence="2">
    <location>
        <begin position="196"/>
        <end position="407"/>
    </location>
</feature>
<keyword evidence="4" id="KW-1185">Reference proteome</keyword>
<keyword evidence="1" id="KW-0378">Hydrolase</keyword>
<dbReference type="InterPro" id="IPR001932">
    <property type="entry name" value="PPM-type_phosphatase-like_dom"/>
</dbReference>
<sequence length="410" mass="43524">MTVELGQRFVLPDDVEDARVRSLEQLQLLDSPPEDRFARITRMARCVFGVPMASVNLIDRDRQWFKQADGMNLGPETTRSNSVCQATIVRSYERPAEPALILEDAAKSEFAQVPGIGGDGGIRFYAGYPLYGPGEHAVGTFCIYDTEPRSLSDGELTAFKELAAWAQRELENSDDLERAADIQKQLLPRPLGDLPGYSVCALCLPAHAVGGDFYDHYRVTRGATFTVADVMGKGLGAAILAASVRSALRAASQAVQTVGADADVADVVGVVAEQLADDLDSTGTFVTLFHATLDAADGTVRYVDAGHGFAAVVRRSGTVVPLGGTDLPLGVLAGDVWTSSEVVLEPGDTLLIASDGVLDLIGDGSDVRPALAFAARHPEPAELCARARAMVGECAPLDDVTLVAVRREPA</sequence>
<dbReference type="InterPro" id="IPR052016">
    <property type="entry name" value="Bact_Sigma-Reg"/>
</dbReference>
<dbReference type="Gene3D" id="3.30.450.40">
    <property type="match status" value="1"/>
</dbReference>
<dbReference type="Pfam" id="PF01590">
    <property type="entry name" value="GAF"/>
    <property type="match status" value="1"/>
</dbReference>
<comment type="caution">
    <text evidence="3">The sequence shown here is derived from an EMBL/GenBank/DDBJ whole genome shotgun (WGS) entry which is preliminary data.</text>
</comment>
<dbReference type="SUPFAM" id="SSF81606">
    <property type="entry name" value="PP2C-like"/>
    <property type="match status" value="1"/>
</dbReference>
<proteinExistence type="predicted"/>
<dbReference type="InterPro" id="IPR003018">
    <property type="entry name" value="GAF"/>
</dbReference>
<dbReference type="SUPFAM" id="SSF55781">
    <property type="entry name" value="GAF domain-like"/>
    <property type="match status" value="1"/>
</dbReference>
<dbReference type="PANTHER" id="PTHR43156:SF2">
    <property type="entry name" value="STAGE II SPORULATION PROTEIN E"/>
    <property type="match status" value="1"/>
</dbReference>
<dbReference type="AlphaFoldDB" id="A0A1E8Q1M9"/>
<dbReference type="PROSITE" id="PS51746">
    <property type="entry name" value="PPM_2"/>
    <property type="match status" value="1"/>
</dbReference>
<dbReference type="EMBL" id="MCHX01000053">
    <property type="protein sequence ID" value="OFJ51900.1"/>
    <property type="molecule type" value="Genomic_DNA"/>
</dbReference>
<dbReference type="SMART" id="SM00331">
    <property type="entry name" value="PP2C_SIG"/>
    <property type="match status" value="1"/>
</dbReference>
<evidence type="ECO:0000313" key="3">
    <source>
        <dbReference type="EMBL" id="OFJ51900.1"/>
    </source>
</evidence>
<name>A0A1E8Q1M9_9MYCO</name>
<accession>A0A1E8Q1M9</accession>
<dbReference type="PANTHER" id="PTHR43156">
    <property type="entry name" value="STAGE II SPORULATION PROTEIN E-RELATED"/>
    <property type="match status" value="1"/>
</dbReference>
<evidence type="ECO:0000313" key="4">
    <source>
        <dbReference type="Proteomes" id="UP000178953"/>
    </source>
</evidence>
<dbReference type="GO" id="GO:0016791">
    <property type="term" value="F:phosphatase activity"/>
    <property type="evidence" value="ECO:0007669"/>
    <property type="project" value="TreeGrafter"/>
</dbReference>
<gene>
    <name evidence="3" type="ORF">BEL07_20425</name>
</gene>
<evidence type="ECO:0000259" key="2">
    <source>
        <dbReference type="PROSITE" id="PS51746"/>
    </source>
</evidence>
<protein>
    <submittedName>
        <fullName evidence="3">Serine/threonine protein phosphatase</fullName>
    </submittedName>
</protein>
<dbReference type="InterPro" id="IPR036457">
    <property type="entry name" value="PPM-type-like_dom_sf"/>
</dbReference>